<evidence type="ECO:0000256" key="1">
    <source>
        <dbReference type="ARBA" id="ARBA00004604"/>
    </source>
</evidence>
<feature type="compositionally biased region" description="Polar residues" evidence="7">
    <location>
        <begin position="395"/>
        <end position="408"/>
    </location>
</feature>
<feature type="compositionally biased region" description="Low complexity" evidence="7">
    <location>
        <begin position="409"/>
        <end position="425"/>
    </location>
</feature>
<feature type="region of interest" description="Disordered" evidence="7">
    <location>
        <begin position="164"/>
        <end position="228"/>
    </location>
</feature>
<evidence type="ECO:0000313" key="9">
    <source>
        <dbReference type="Proteomes" id="UP001487740"/>
    </source>
</evidence>
<sequence>MQIYNVWMPEIWRVGVAYVLTDKRWRAVSRTMSQVCGVGSSGRCQHGGSMVKVVDQVTEPKRKRFNKNKKKAWRKKADITEVEERLEEQRREERYGGPLEERKDSEMMFVDLGDGEGEASQADQENEAEFTLEYTVDEVPGSAGEVKLKPRKVKLKTPKLKSHQFINGLPGAKPPHKPRKKQGTLTVAMKKKKELQSKDPKQIKKRKEAVKQMLGDLQRKTKRPKSVISSKYTTDLWEEGADEVTQECKKKGLEESFIGSISDYYRRQRRMKPIKVPKIRHVPTSKLDPVSIPHAGASYNPSHQSHQKLLLRAVKQEEKRLKKIRKIEKATIKMFPTIDKAPTAKSWLTEMSEGLPKAYEEEEETEEPAEDCEEQENEENLDQQQNGEQNEETLPLQQNGEQGEQQAMNSKTVVVSNDSVTVSSKPITERKTKKVRRKEKRQKLQKLKKLKEKEDRIRSSNIYKLKTYQKEIASEEMEEQKRSASRRAHKEQLKFMPRRLANMKFEEEEIPVNLGDELADSLRTVVPAVELLEERFKNMQRRNLLEPRLKHKLKRKYKPKVVLKRGHREELAKMEKMEFSD</sequence>
<comment type="similarity">
    <text evidence="3">Belongs to the NOP53 family.</text>
</comment>
<proteinExistence type="inferred from homology"/>
<evidence type="ECO:0000256" key="6">
    <source>
        <dbReference type="ARBA" id="ARBA00023242"/>
    </source>
</evidence>
<accession>A0AAW0UEE1</accession>
<dbReference type="InterPro" id="IPR011687">
    <property type="entry name" value="Nop53/GLTSCR2"/>
</dbReference>
<keyword evidence="6" id="KW-0539">Nucleus</keyword>
<gene>
    <name evidence="8" type="ORF">O3P69_003695</name>
</gene>
<feature type="compositionally biased region" description="Basic residues" evidence="7">
    <location>
        <begin position="431"/>
        <end position="450"/>
    </location>
</feature>
<dbReference type="EMBL" id="JARAKH010000012">
    <property type="protein sequence ID" value="KAK8397959.1"/>
    <property type="molecule type" value="Genomic_DNA"/>
</dbReference>
<keyword evidence="9" id="KW-1185">Reference proteome</keyword>
<feature type="region of interest" description="Disordered" evidence="7">
    <location>
        <begin position="285"/>
        <end position="307"/>
    </location>
</feature>
<organism evidence="8 9">
    <name type="scientific">Scylla paramamosain</name>
    <name type="common">Mud crab</name>
    <dbReference type="NCBI Taxonomy" id="85552"/>
    <lineage>
        <taxon>Eukaryota</taxon>
        <taxon>Metazoa</taxon>
        <taxon>Ecdysozoa</taxon>
        <taxon>Arthropoda</taxon>
        <taxon>Crustacea</taxon>
        <taxon>Multicrustacea</taxon>
        <taxon>Malacostraca</taxon>
        <taxon>Eumalacostraca</taxon>
        <taxon>Eucarida</taxon>
        <taxon>Decapoda</taxon>
        <taxon>Pleocyemata</taxon>
        <taxon>Brachyura</taxon>
        <taxon>Eubrachyura</taxon>
        <taxon>Portunoidea</taxon>
        <taxon>Portunidae</taxon>
        <taxon>Portuninae</taxon>
        <taxon>Scylla</taxon>
    </lineage>
</organism>
<evidence type="ECO:0000256" key="4">
    <source>
        <dbReference type="ARBA" id="ARBA00018339"/>
    </source>
</evidence>
<dbReference type="AlphaFoldDB" id="A0AAW0UEE1"/>
<evidence type="ECO:0000256" key="3">
    <source>
        <dbReference type="ARBA" id="ARBA00008838"/>
    </source>
</evidence>
<reference evidence="8 9" key="1">
    <citation type="submission" date="2023-03" db="EMBL/GenBank/DDBJ databases">
        <title>High-quality genome of Scylla paramamosain provides insights in environmental adaptation.</title>
        <authorList>
            <person name="Zhang L."/>
        </authorList>
    </citation>
    <scope>NUCLEOTIDE SEQUENCE [LARGE SCALE GENOMIC DNA]</scope>
    <source>
        <strain evidence="8">LZ_2023a</strain>
        <tissue evidence="8">Muscle</tissue>
    </source>
</reference>
<protein>
    <recommendedName>
        <fullName evidence="4">Ribosome biogenesis protein NOP53</fullName>
    </recommendedName>
</protein>
<dbReference type="GO" id="GO:0000027">
    <property type="term" value="P:ribosomal large subunit assembly"/>
    <property type="evidence" value="ECO:0007669"/>
    <property type="project" value="TreeGrafter"/>
</dbReference>
<dbReference type="GO" id="GO:0005654">
    <property type="term" value="C:nucleoplasm"/>
    <property type="evidence" value="ECO:0007669"/>
    <property type="project" value="UniProtKB-SubCell"/>
</dbReference>
<name>A0AAW0UEE1_SCYPA</name>
<dbReference type="Pfam" id="PF07767">
    <property type="entry name" value="Nop53"/>
    <property type="match status" value="1"/>
</dbReference>
<evidence type="ECO:0000256" key="5">
    <source>
        <dbReference type="ARBA" id="ARBA00022517"/>
    </source>
</evidence>
<dbReference type="PANTHER" id="PTHR14211:SF7">
    <property type="entry name" value="RIBOSOME BIOGENESIS PROTEIN NOP53"/>
    <property type="match status" value="1"/>
</dbReference>
<evidence type="ECO:0000256" key="2">
    <source>
        <dbReference type="ARBA" id="ARBA00004642"/>
    </source>
</evidence>
<evidence type="ECO:0000256" key="7">
    <source>
        <dbReference type="SAM" id="MobiDB-lite"/>
    </source>
</evidence>
<dbReference type="GO" id="GO:0006364">
    <property type="term" value="P:rRNA processing"/>
    <property type="evidence" value="ECO:0007669"/>
    <property type="project" value="TreeGrafter"/>
</dbReference>
<feature type="region of interest" description="Disordered" evidence="7">
    <location>
        <begin position="352"/>
        <end position="451"/>
    </location>
</feature>
<keyword evidence="5" id="KW-0690">Ribosome biogenesis</keyword>
<dbReference type="PIRSF" id="PIRSF017302">
    <property type="entry name" value="Gltscr2"/>
    <property type="match status" value="1"/>
</dbReference>
<dbReference type="Proteomes" id="UP001487740">
    <property type="component" value="Unassembled WGS sequence"/>
</dbReference>
<dbReference type="PANTHER" id="PTHR14211">
    <property type="entry name" value="GLIOMA SUPPRESSOR CANDIDATE REGION GENE 2"/>
    <property type="match status" value="1"/>
</dbReference>
<dbReference type="GO" id="GO:0008097">
    <property type="term" value="F:5S rRNA binding"/>
    <property type="evidence" value="ECO:0007669"/>
    <property type="project" value="TreeGrafter"/>
</dbReference>
<dbReference type="GO" id="GO:0005730">
    <property type="term" value="C:nucleolus"/>
    <property type="evidence" value="ECO:0007669"/>
    <property type="project" value="UniProtKB-SubCell"/>
</dbReference>
<feature type="compositionally biased region" description="Acidic residues" evidence="7">
    <location>
        <begin position="360"/>
        <end position="381"/>
    </location>
</feature>
<evidence type="ECO:0000313" key="8">
    <source>
        <dbReference type="EMBL" id="KAK8397959.1"/>
    </source>
</evidence>
<comment type="subcellular location">
    <subcellularLocation>
        <location evidence="1">Nucleus</location>
        <location evidence="1">Nucleolus</location>
    </subcellularLocation>
    <subcellularLocation>
        <location evidence="2">Nucleus</location>
        <location evidence="2">Nucleoplasm</location>
    </subcellularLocation>
</comment>
<comment type="caution">
    <text evidence="8">The sequence shown here is derived from an EMBL/GenBank/DDBJ whole genome shotgun (WGS) entry which is preliminary data.</text>
</comment>